<accession>A0A420DDZ3</accession>
<evidence type="ECO:0000313" key="1">
    <source>
        <dbReference type="EMBL" id="RKE90012.1"/>
    </source>
</evidence>
<reference evidence="1 2" key="1">
    <citation type="submission" date="2018-09" db="EMBL/GenBank/DDBJ databases">
        <title>Genomic Encyclopedia of Archaeal and Bacterial Type Strains, Phase II (KMG-II): from individual species to whole genera.</title>
        <authorList>
            <person name="Goeker M."/>
        </authorList>
    </citation>
    <scope>NUCLEOTIDE SEQUENCE [LARGE SCALE GENOMIC DNA]</scope>
    <source>
        <strain evidence="1 2">DSM 27620</strain>
    </source>
</reference>
<organism evidence="1 2">
    <name type="scientific">Epilithonimonas arachidiradicis</name>
    <dbReference type="NCBI Taxonomy" id="1617282"/>
    <lineage>
        <taxon>Bacteria</taxon>
        <taxon>Pseudomonadati</taxon>
        <taxon>Bacteroidota</taxon>
        <taxon>Flavobacteriia</taxon>
        <taxon>Flavobacteriales</taxon>
        <taxon>Weeksellaceae</taxon>
        <taxon>Chryseobacterium group</taxon>
        <taxon>Epilithonimonas</taxon>
    </lineage>
</organism>
<dbReference type="RefSeq" id="WP_120212293.1">
    <property type="nucleotide sequence ID" value="NZ_BMCW01000001.1"/>
</dbReference>
<proteinExistence type="predicted"/>
<gene>
    <name evidence="1" type="ORF">BXY58_0597</name>
</gene>
<dbReference type="AlphaFoldDB" id="A0A420DDZ3"/>
<sequence>MKKRLSLLALSINFILAFTASFVFGQAMPDIQFNPVVSAAIITVGHASLTYFLPPLYKGNLMEGLQTEVWIADIKEKPLPDTSFIAQSQDLSAYVNNNVLHLAEAGVDPDVHLNYFTDNTDELPIQDIADIPHEVVLQIWSTSQTRHNNLLEAELSYDKRASVLNRHRAALAKNMAQRTAFAWSAATNDEFNKILNLGANDSVIDAFIDMRAFFKKLDIDMSNMNVILQADHEARIRKEDKKLYKEIISEKGATLHDFKIFSYSKTPYYTAAGARKPWGSTVEATDKQASVIWDSTEVFRCTGDVEIYPTLKHSGWQADLFSMGQRALNGKIRSNSPKYFGAIL</sequence>
<dbReference type="Proteomes" id="UP000285906">
    <property type="component" value="Unassembled WGS sequence"/>
</dbReference>
<dbReference type="OrthoDB" id="1228719at2"/>
<protein>
    <submittedName>
        <fullName evidence="1">Uncharacterized protein</fullName>
    </submittedName>
</protein>
<dbReference type="EMBL" id="RAQH01000001">
    <property type="protein sequence ID" value="RKE90012.1"/>
    <property type="molecule type" value="Genomic_DNA"/>
</dbReference>
<name>A0A420DDZ3_9FLAO</name>
<comment type="caution">
    <text evidence="1">The sequence shown here is derived from an EMBL/GenBank/DDBJ whole genome shotgun (WGS) entry which is preliminary data.</text>
</comment>
<evidence type="ECO:0000313" key="2">
    <source>
        <dbReference type="Proteomes" id="UP000285906"/>
    </source>
</evidence>